<sequence>MATARLSQATARGVSDSLGIMGPARKAREPASGATTVALSSSPGLASGGDSGMLVRMRAVLHRHQCGSEQEAVSVCMRSARIAGQPPVASASCERYINALRYCEHATQHHNFPSFANAMY</sequence>
<dbReference type="AlphaFoldDB" id="A0A383VQD3"/>
<keyword evidence="4" id="KW-1185">Reference proteome</keyword>
<reference evidence="2 4" key="1">
    <citation type="submission" date="2016-10" db="EMBL/GenBank/DDBJ databases">
        <authorList>
            <person name="Cai Z."/>
        </authorList>
    </citation>
    <scope>NUCLEOTIDE SEQUENCE [LARGE SCALE GENOMIC DNA]</scope>
</reference>
<proteinExistence type="predicted"/>
<evidence type="ECO:0000313" key="2">
    <source>
        <dbReference type="EMBL" id="SZX67103.1"/>
    </source>
</evidence>
<gene>
    <name evidence="3" type="ORF">BQ4739_LOCUS14449</name>
    <name evidence="2" type="ORF">BQ4739_LOCUS7525</name>
</gene>
<name>A0A383VQD3_TETOB</name>
<evidence type="ECO:0000256" key="1">
    <source>
        <dbReference type="SAM" id="MobiDB-lite"/>
    </source>
</evidence>
<protein>
    <submittedName>
        <fullName evidence="2">Uncharacterized protein</fullName>
    </submittedName>
</protein>
<dbReference type="Proteomes" id="UP000256970">
    <property type="component" value="Unassembled WGS sequence"/>
</dbReference>
<dbReference type="EMBL" id="FNXT01000770">
    <property type="protein sequence ID" value="SZX67103.1"/>
    <property type="molecule type" value="Genomic_DNA"/>
</dbReference>
<evidence type="ECO:0000313" key="3">
    <source>
        <dbReference type="EMBL" id="SZX74206.1"/>
    </source>
</evidence>
<feature type="region of interest" description="Disordered" evidence="1">
    <location>
        <begin position="25"/>
        <end position="50"/>
    </location>
</feature>
<organism evidence="2 4">
    <name type="scientific">Tetradesmus obliquus</name>
    <name type="common">Green alga</name>
    <name type="synonym">Acutodesmus obliquus</name>
    <dbReference type="NCBI Taxonomy" id="3088"/>
    <lineage>
        <taxon>Eukaryota</taxon>
        <taxon>Viridiplantae</taxon>
        <taxon>Chlorophyta</taxon>
        <taxon>core chlorophytes</taxon>
        <taxon>Chlorophyceae</taxon>
        <taxon>CS clade</taxon>
        <taxon>Sphaeropleales</taxon>
        <taxon>Scenedesmaceae</taxon>
        <taxon>Tetradesmus</taxon>
    </lineage>
</organism>
<evidence type="ECO:0000313" key="4">
    <source>
        <dbReference type="Proteomes" id="UP000256970"/>
    </source>
</evidence>
<dbReference type="EMBL" id="FNXT01001208">
    <property type="protein sequence ID" value="SZX74206.1"/>
    <property type="molecule type" value="Genomic_DNA"/>
</dbReference>
<accession>A0A383VQD3</accession>